<dbReference type="NCBIfam" id="TIGR00231">
    <property type="entry name" value="small_GTP"/>
    <property type="match status" value="1"/>
</dbReference>
<accession>A0A2R4IKX2</accession>
<dbReference type="SMART" id="SM00174">
    <property type="entry name" value="RHO"/>
    <property type="match status" value="1"/>
</dbReference>
<dbReference type="GO" id="GO:0007165">
    <property type="term" value="P:signal transduction"/>
    <property type="evidence" value="ECO:0007669"/>
    <property type="project" value="InterPro"/>
</dbReference>
<dbReference type="SMART" id="SM00175">
    <property type="entry name" value="RAB"/>
    <property type="match status" value="1"/>
</dbReference>
<dbReference type="PANTHER" id="PTHR24070">
    <property type="entry name" value="RAS, DI-RAS, AND RHEB FAMILY MEMBERS OF SMALL GTPASE SUPERFAMILY"/>
    <property type="match status" value="1"/>
</dbReference>
<reference evidence="8" key="1">
    <citation type="journal article" date="2018" name="Sci. Rep.">
        <title>Extensive molecular tinkering in the evolution of the membrane attachment mode of the Rheb GTPase.</title>
        <authorList>
            <person name="Zahonova K."/>
            <person name="Petrzelkova R."/>
            <person name="Valach M."/>
            <person name="Yazaki E."/>
            <person name="Tikhonenkov D.V."/>
            <person name="Butenko A."/>
            <person name="Janouskovec J."/>
            <person name="Hrda S."/>
            <person name="Klimes V."/>
            <person name="Burger G."/>
            <person name="Inagaki Y."/>
            <person name="Keeling P.J."/>
            <person name="Hampl V."/>
            <person name="Flegontov P."/>
            <person name="Yurchenko V."/>
            <person name="Elias M."/>
        </authorList>
    </citation>
    <scope>NUCLEOTIDE SEQUENCE</scope>
    <source>
        <strain evidence="8">1204-17a</strain>
    </source>
</reference>
<dbReference type="Pfam" id="PF01363">
    <property type="entry name" value="FYVE"/>
    <property type="match status" value="1"/>
</dbReference>
<evidence type="ECO:0000256" key="1">
    <source>
        <dbReference type="ARBA" id="ARBA00022723"/>
    </source>
</evidence>
<keyword evidence="3 6" id="KW-0863">Zinc-finger</keyword>
<evidence type="ECO:0000256" key="4">
    <source>
        <dbReference type="ARBA" id="ARBA00022833"/>
    </source>
</evidence>
<keyword evidence="5" id="KW-0342">GTP-binding</keyword>
<evidence type="ECO:0000256" key="6">
    <source>
        <dbReference type="PROSITE-ProRule" id="PRU00091"/>
    </source>
</evidence>
<dbReference type="InterPro" id="IPR020849">
    <property type="entry name" value="Small_GTPase_Ras-type"/>
</dbReference>
<evidence type="ECO:0000256" key="3">
    <source>
        <dbReference type="ARBA" id="ARBA00022771"/>
    </source>
</evidence>
<evidence type="ECO:0000313" key="8">
    <source>
        <dbReference type="EMBL" id="AVV26996.1"/>
    </source>
</evidence>
<dbReference type="SMART" id="SM00173">
    <property type="entry name" value="RAS"/>
    <property type="match status" value="1"/>
</dbReference>
<dbReference type="Gene3D" id="3.30.40.10">
    <property type="entry name" value="Zinc/RING finger domain, C3HC4 (zinc finger)"/>
    <property type="match status" value="1"/>
</dbReference>
<dbReference type="GO" id="GO:0016020">
    <property type="term" value="C:membrane"/>
    <property type="evidence" value="ECO:0007669"/>
    <property type="project" value="InterPro"/>
</dbReference>
<dbReference type="GO" id="GO:0008270">
    <property type="term" value="F:zinc ion binding"/>
    <property type="evidence" value="ECO:0007669"/>
    <property type="project" value="UniProtKB-KW"/>
</dbReference>
<proteinExistence type="evidence at transcript level"/>
<sequence length="274" mass="31410">MTSAVQQAPPWKPDSSAKVCEGCEQPFSFFARRRHHCRHCGGVFCDPCSSARCAIPKYGYEDEARVCQPCWLYLKKEDDHLRGIERARADSFLRQRKVCILGQGAVGKSCLTQQFVEDRFQQTYNPTINHTFSKKIKVRGEEFLMTILDTAGQDETSIFQPQYSIGTHGYVLVYSITDASSFEIVKIIYEKIHSYAVDLVLVLVGNKTDLDHQRQVSREEALKLAQEWRCPLIECSAKKKENISKVFYTIMEEILTQEDGAPKQPIKPFWRIGQ</sequence>
<dbReference type="GO" id="GO:0003924">
    <property type="term" value="F:GTPase activity"/>
    <property type="evidence" value="ECO:0007669"/>
    <property type="project" value="InterPro"/>
</dbReference>
<keyword evidence="1" id="KW-0479">Metal-binding</keyword>
<dbReference type="InterPro" id="IPR005225">
    <property type="entry name" value="Small_GTP-bd"/>
</dbReference>
<dbReference type="GO" id="GO:0005525">
    <property type="term" value="F:GTP binding"/>
    <property type="evidence" value="ECO:0007669"/>
    <property type="project" value="UniProtKB-KW"/>
</dbReference>
<evidence type="ECO:0000259" key="7">
    <source>
        <dbReference type="PROSITE" id="PS50178"/>
    </source>
</evidence>
<dbReference type="SUPFAM" id="SSF57903">
    <property type="entry name" value="FYVE/PHD zinc finger"/>
    <property type="match status" value="1"/>
</dbReference>
<dbReference type="PRINTS" id="PR00449">
    <property type="entry name" value="RASTRNSFRMNG"/>
</dbReference>
<dbReference type="InterPro" id="IPR013083">
    <property type="entry name" value="Znf_RING/FYVE/PHD"/>
</dbReference>
<organism evidence="8">
    <name type="scientific">Euglena longa</name>
    <name type="common">Euglenophycean alga</name>
    <name type="synonym">Astasia longa</name>
    <dbReference type="NCBI Taxonomy" id="3037"/>
    <lineage>
        <taxon>Eukaryota</taxon>
        <taxon>Discoba</taxon>
        <taxon>Euglenozoa</taxon>
        <taxon>Euglenida</taxon>
        <taxon>Spirocuta</taxon>
        <taxon>Euglenophyceae</taxon>
        <taxon>Euglenales</taxon>
        <taxon>Euglenaceae</taxon>
        <taxon>Euglena</taxon>
    </lineage>
</organism>
<dbReference type="PROSITE" id="PS50178">
    <property type="entry name" value="ZF_FYVE"/>
    <property type="match status" value="1"/>
</dbReference>
<feature type="domain" description="FYVE-type" evidence="7">
    <location>
        <begin position="14"/>
        <end position="75"/>
    </location>
</feature>
<dbReference type="Gene3D" id="3.40.50.300">
    <property type="entry name" value="P-loop containing nucleotide triphosphate hydrolases"/>
    <property type="match status" value="1"/>
</dbReference>
<evidence type="ECO:0000256" key="2">
    <source>
        <dbReference type="ARBA" id="ARBA00022741"/>
    </source>
</evidence>
<dbReference type="FunFam" id="3.40.50.300:FF:001423">
    <property type="entry name" value="Ras family GTPase"/>
    <property type="match status" value="1"/>
</dbReference>
<dbReference type="SMART" id="SM00064">
    <property type="entry name" value="FYVE"/>
    <property type="match status" value="1"/>
</dbReference>
<dbReference type="AlphaFoldDB" id="A0A2R4IKX2"/>
<dbReference type="InterPro" id="IPR011011">
    <property type="entry name" value="Znf_FYVE_PHD"/>
</dbReference>
<protein>
    <submittedName>
        <fullName evidence="8">Rheb1</fullName>
    </submittedName>
</protein>
<dbReference type="PROSITE" id="PS51421">
    <property type="entry name" value="RAS"/>
    <property type="match status" value="1"/>
</dbReference>
<dbReference type="Pfam" id="PF00071">
    <property type="entry name" value="Ras"/>
    <property type="match status" value="1"/>
</dbReference>
<dbReference type="EMBL" id="MG905956">
    <property type="protein sequence ID" value="AVV26996.1"/>
    <property type="molecule type" value="mRNA"/>
</dbReference>
<dbReference type="InterPro" id="IPR017455">
    <property type="entry name" value="Znf_FYVE-rel"/>
</dbReference>
<evidence type="ECO:0000256" key="5">
    <source>
        <dbReference type="ARBA" id="ARBA00023134"/>
    </source>
</evidence>
<keyword evidence="2" id="KW-0547">Nucleotide-binding</keyword>
<name>A0A2R4IKX2_EUGLO</name>
<dbReference type="InterPro" id="IPR027417">
    <property type="entry name" value="P-loop_NTPase"/>
</dbReference>
<keyword evidence="4" id="KW-0862">Zinc</keyword>
<dbReference type="InterPro" id="IPR000306">
    <property type="entry name" value="Znf_FYVE"/>
</dbReference>
<dbReference type="InterPro" id="IPR001806">
    <property type="entry name" value="Small_GTPase"/>
</dbReference>
<dbReference type="SUPFAM" id="SSF52540">
    <property type="entry name" value="P-loop containing nucleoside triphosphate hydrolases"/>
    <property type="match status" value="1"/>
</dbReference>
<dbReference type="PROSITE" id="PS51420">
    <property type="entry name" value="RHO"/>
    <property type="match status" value="1"/>
</dbReference>
<dbReference type="PROSITE" id="PS51419">
    <property type="entry name" value="RAB"/>
    <property type="match status" value="1"/>
</dbReference>